<proteinExistence type="predicted"/>
<dbReference type="EMBL" id="FQZM01000014">
    <property type="protein sequence ID" value="SHI90552.1"/>
    <property type="molecule type" value="Genomic_DNA"/>
</dbReference>
<feature type="domain" description="DUF5678" evidence="1">
    <location>
        <begin position="12"/>
        <end position="37"/>
    </location>
</feature>
<name>A0A1M6EYR0_9FIRM</name>
<dbReference type="Pfam" id="PF18929">
    <property type="entry name" value="DUF5678"/>
    <property type="match status" value="1"/>
</dbReference>
<evidence type="ECO:0000259" key="1">
    <source>
        <dbReference type="Pfam" id="PF18929"/>
    </source>
</evidence>
<accession>A0A1M6EYR0</accession>
<organism evidence="2 3">
    <name type="scientific">Desulfofundulus thermosubterraneus DSM 16057</name>
    <dbReference type="NCBI Taxonomy" id="1121432"/>
    <lineage>
        <taxon>Bacteria</taxon>
        <taxon>Bacillati</taxon>
        <taxon>Bacillota</taxon>
        <taxon>Clostridia</taxon>
        <taxon>Eubacteriales</taxon>
        <taxon>Peptococcaceae</taxon>
        <taxon>Desulfofundulus</taxon>
    </lineage>
</organism>
<protein>
    <recommendedName>
        <fullName evidence="1">DUF5678 domain-containing protein</fullName>
    </recommendedName>
</protein>
<dbReference type="RefSeq" id="WP_242656249.1">
    <property type="nucleotide sequence ID" value="NZ_FQZM01000014.1"/>
</dbReference>
<sequence>MAAEGIILVQCQGQWLALVDGVVVAVGNNFDDVWNRALVH</sequence>
<evidence type="ECO:0000313" key="3">
    <source>
        <dbReference type="Proteomes" id="UP000184529"/>
    </source>
</evidence>
<dbReference type="Proteomes" id="UP000184529">
    <property type="component" value="Unassembled WGS sequence"/>
</dbReference>
<dbReference type="AlphaFoldDB" id="A0A1M6EYR0"/>
<gene>
    <name evidence="2" type="ORF">SAMN02745219_01332</name>
</gene>
<reference evidence="3" key="1">
    <citation type="submission" date="2016-11" db="EMBL/GenBank/DDBJ databases">
        <authorList>
            <person name="Varghese N."/>
            <person name="Submissions S."/>
        </authorList>
    </citation>
    <scope>NUCLEOTIDE SEQUENCE [LARGE SCALE GENOMIC DNA]</scope>
    <source>
        <strain evidence="3">DSM 16057</strain>
    </source>
</reference>
<evidence type="ECO:0000313" key="2">
    <source>
        <dbReference type="EMBL" id="SHI90552.1"/>
    </source>
</evidence>
<keyword evidence="3" id="KW-1185">Reference proteome</keyword>
<dbReference type="InterPro" id="IPR043734">
    <property type="entry name" value="DUF5678"/>
</dbReference>